<evidence type="ECO:0000313" key="3">
    <source>
        <dbReference type="Proteomes" id="UP000257109"/>
    </source>
</evidence>
<protein>
    <submittedName>
        <fullName evidence="2">Disease resistance RPP13-like protein 1</fullName>
    </submittedName>
</protein>
<name>A0A371ETI4_MUCPR</name>
<dbReference type="OrthoDB" id="5279713at2759"/>
<dbReference type="AlphaFoldDB" id="A0A371ETI4"/>
<organism evidence="2 3">
    <name type="scientific">Mucuna pruriens</name>
    <name type="common">Velvet bean</name>
    <name type="synonym">Dolichos pruriens</name>
    <dbReference type="NCBI Taxonomy" id="157652"/>
    <lineage>
        <taxon>Eukaryota</taxon>
        <taxon>Viridiplantae</taxon>
        <taxon>Streptophyta</taxon>
        <taxon>Embryophyta</taxon>
        <taxon>Tracheophyta</taxon>
        <taxon>Spermatophyta</taxon>
        <taxon>Magnoliopsida</taxon>
        <taxon>eudicotyledons</taxon>
        <taxon>Gunneridae</taxon>
        <taxon>Pentapetalae</taxon>
        <taxon>rosids</taxon>
        <taxon>fabids</taxon>
        <taxon>Fabales</taxon>
        <taxon>Fabaceae</taxon>
        <taxon>Papilionoideae</taxon>
        <taxon>50 kb inversion clade</taxon>
        <taxon>NPAAA clade</taxon>
        <taxon>indigoferoid/millettioid clade</taxon>
        <taxon>Phaseoleae</taxon>
        <taxon>Mucuna</taxon>
    </lineage>
</organism>
<dbReference type="PANTHER" id="PTHR47186:SF13">
    <property type="entry name" value="DISEASE RESISTANCE PROTEIN RGA3"/>
    <property type="match status" value="1"/>
</dbReference>
<evidence type="ECO:0000259" key="1">
    <source>
        <dbReference type="Pfam" id="PF25019"/>
    </source>
</evidence>
<gene>
    <name evidence="2" type="primary">RPPL1</name>
    <name evidence="2" type="ORF">CR513_51532</name>
</gene>
<dbReference type="Pfam" id="PF25019">
    <property type="entry name" value="LRR_R13L1-DRL21"/>
    <property type="match status" value="1"/>
</dbReference>
<comment type="caution">
    <text evidence="2">The sequence shown here is derived from an EMBL/GenBank/DDBJ whole genome shotgun (WGS) entry which is preliminary data.</text>
</comment>
<keyword evidence="3" id="KW-1185">Reference proteome</keyword>
<evidence type="ECO:0000313" key="2">
    <source>
        <dbReference type="EMBL" id="RDX69361.1"/>
    </source>
</evidence>
<sequence>MSLFQDVTIDNYGDIITCKMHDLIHDLAQLVVGKEYAIVEGKKGNIGNRTRYLSSRTMLHFAETPSSSHKLRTFIMIGQQLYRSKNLDQIHFHFLLSLKCLRVLTLCGLDIVTMPKSVRELKHLRYLDLSRNHFLVNLPPDVSSLHNLQTLKLSECFKLKALPSNINKSLRHLEFNDCGELTCMPSGLGQSTNLQTLTYFLLDYKSRGGDISELAGLNSLRGKLEIKWLDYLREDAAVVESAKVLIEKKHLQELELRWRHDGQDIRGSPLRFQEPVRESIFLREYPIARGQLNEHEEDRGLKDEKILQGLQPHHSIKGLVIDGYCGKSLPDWIGKLSSLLSLEIRNCNGLESLPEGIRNLMSLQQLCIYNCSLLEIRCARINGKDWLKIGHIPKVLVSPFTPSALRNREHLTFGFRNHGIQFEIDEERKKSYKRER</sequence>
<dbReference type="InterPro" id="IPR032675">
    <property type="entry name" value="LRR_dom_sf"/>
</dbReference>
<dbReference type="PANTHER" id="PTHR47186">
    <property type="entry name" value="LEUCINE-RICH REPEAT-CONTAINING PROTEIN 57"/>
    <property type="match status" value="1"/>
</dbReference>
<feature type="non-terminal residue" evidence="2">
    <location>
        <position position="1"/>
    </location>
</feature>
<dbReference type="Gene3D" id="3.80.10.10">
    <property type="entry name" value="Ribonuclease Inhibitor"/>
    <property type="match status" value="1"/>
</dbReference>
<proteinExistence type="predicted"/>
<reference evidence="2" key="1">
    <citation type="submission" date="2018-05" db="EMBL/GenBank/DDBJ databases">
        <title>Draft genome of Mucuna pruriens seed.</title>
        <authorList>
            <person name="Nnadi N.E."/>
            <person name="Vos R."/>
            <person name="Hasami M.H."/>
            <person name="Devisetty U.K."/>
            <person name="Aguiy J.C."/>
        </authorList>
    </citation>
    <scope>NUCLEOTIDE SEQUENCE [LARGE SCALE GENOMIC DNA]</scope>
    <source>
        <strain evidence="2">JCA_2017</strain>
    </source>
</reference>
<dbReference type="InterPro" id="IPR056789">
    <property type="entry name" value="LRR_R13L1-DRL21"/>
</dbReference>
<feature type="domain" description="R13L1/DRL21-like LRR repeat region" evidence="1">
    <location>
        <begin position="211"/>
        <end position="371"/>
    </location>
</feature>
<dbReference type="Proteomes" id="UP000257109">
    <property type="component" value="Unassembled WGS sequence"/>
</dbReference>
<accession>A0A371ETI4</accession>
<dbReference type="SUPFAM" id="SSF52058">
    <property type="entry name" value="L domain-like"/>
    <property type="match status" value="1"/>
</dbReference>
<dbReference type="EMBL" id="QJKJ01012140">
    <property type="protein sequence ID" value="RDX69361.1"/>
    <property type="molecule type" value="Genomic_DNA"/>
</dbReference>